<dbReference type="InterPro" id="IPR001810">
    <property type="entry name" value="F-box_dom"/>
</dbReference>
<feature type="compositionally biased region" description="Basic residues" evidence="1">
    <location>
        <begin position="1"/>
        <end position="11"/>
    </location>
</feature>
<dbReference type="PANTHER" id="PTHR38926">
    <property type="entry name" value="F-BOX DOMAIN CONTAINING PROTEIN, EXPRESSED"/>
    <property type="match status" value="1"/>
</dbReference>
<organism evidence="3 4">
    <name type="scientific">Eragrostis curvula</name>
    <name type="common">weeping love grass</name>
    <dbReference type="NCBI Taxonomy" id="38414"/>
    <lineage>
        <taxon>Eukaryota</taxon>
        <taxon>Viridiplantae</taxon>
        <taxon>Streptophyta</taxon>
        <taxon>Embryophyta</taxon>
        <taxon>Tracheophyta</taxon>
        <taxon>Spermatophyta</taxon>
        <taxon>Magnoliopsida</taxon>
        <taxon>Liliopsida</taxon>
        <taxon>Poales</taxon>
        <taxon>Poaceae</taxon>
        <taxon>PACMAD clade</taxon>
        <taxon>Chloridoideae</taxon>
        <taxon>Eragrostideae</taxon>
        <taxon>Eragrostidinae</taxon>
        <taxon>Eragrostis</taxon>
    </lineage>
</organism>
<dbReference type="PANTHER" id="PTHR38926:SF69">
    <property type="entry name" value="F-BOX DOMAIN-CONTAINING PROTEIN"/>
    <property type="match status" value="1"/>
</dbReference>
<dbReference type="SUPFAM" id="SSF52047">
    <property type="entry name" value="RNI-like"/>
    <property type="match status" value="1"/>
</dbReference>
<evidence type="ECO:0000313" key="3">
    <source>
        <dbReference type="EMBL" id="TVU12309.1"/>
    </source>
</evidence>
<protein>
    <recommendedName>
        <fullName evidence="2">F-box domain-containing protein</fullName>
    </recommendedName>
</protein>
<reference evidence="3 4" key="1">
    <citation type="journal article" date="2019" name="Sci. Rep.">
        <title>A high-quality genome of Eragrostis curvula grass provides insights into Poaceae evolution and supports new strategies to enhance forage quality.</title>
        <authorList>
            <person name="Carballo J."/>
            <person name="Santos B.A.C.M."/>
            <person name="Zappacosta D."/>
            <person name="Garbus I."/>
            <person name="Selva J.P."/>
            <person name="Gallo C.A."/>
            <person name="Diaz A."/>
            <person name="Albertini E."/>
            <person name="Caccamo M."/>
            <person name="Echenique V."/>
        </authorList>
    </citation>
    <scope>NUCLEOTIDE SEQUENCE [LARGE SCALE GENOMIC DNA]</scope>
    <source>
        <strain evidence="4">cv. Victoria</strain>
        <tissue evidence="3">Leaf</tissue>
    </source>
</reference>
<dbReference type="Gene3D" id="3.80.10.10">
    <property type="entry name" value="Ribonuclease Inhibitor"/>
    <property type="match status" value="1"/>
</dbReference>
<dbReference type="InterPro" id="IPR032675">
    <property type="entry name" value="LRR_dom_sf"/>
</dbReference>
<name>A0A5J9TLN0_9POAL</name>
<dbReference type="InterPro" id="IPR036047">
    <property type="entry name" value="F-box-like_dom_sf"/>
</dbReference>
<dbReference type="Gramene" id="TVU12309">
    <property type="protein sequence ID" value="TVU12309"/>
    <property type="gene ID" value="EJB05_45947"/>
</dbReference>
<feature type="domain" description="F-box" evidence="2">
    <location>
        <begin position="30"/>
        <end position="77"/>
    </location>
</feature>
<proteinExistence type="predicted"/>
<evidence type="ECO:0000256" key="1">
    <source>
        <dbReference type="SAM" id="MobiDB-lite"/>
    </source>
</evidence>
<evidence type="ECO:0000259" key="2">
    <source>
        <dbReference type="Pfam" id="PF12937"/>
    </source>
</evidence>
<feature type="non-terminal residue" evidence="3">
    <location>
        <position position="1"/>
    </location>
</feature>
<keyword evidence="4" id="KW-1185">Reference proteome</keyword>
<dbReference type="Gene3D" id="1.20.1280.50">
    <property type="match status" value="1"/>
</dbReference>
<accession>A0A5J9TLN0</accession>
<feature type="region of interest" description="Disordered" evidence="1">
    <location>
        <begin position="1"/>
        <end position="23"/>
    </location>
</feature>
<sequence>MDPSSSRRRRDFHGGEDPRTPLLPPATRDWAALPYDVLLAILSRLRQAAVLRGAGLTCTSWRWIALKEPMLWRHIDMAIEEGWSFQEECARRAMARVAVERSAGRCESYCGPADCDFLAYLATRSPSLRNLHITSYFQLHGKEMIPKLPMLERFVISSGEVTPGMLCVLLYHSPHLEQLDAGSCWRMRRGGLVELSVVRTRLERAVKTLKLPPPDRTFIPLEILFP</sequence>
<gene>
    <name evidence="3" type="ORF">EJB05_45947</name>
</gene>
<dbReference type="AlphaFoldDB" id="A0A5J9TLN0"/>
<dbReference type="EMBL" id="RWGY01000039">
    <property type="protein sequence ID" value="TVU12309.1"/>
    <property type="molecule type" value="Genomic_DNA"/>
</dbReference>
<dbReference type="Proteomes" id="UP000324897">
    <property type="component" value="Chromosome 3"/>
</dbReference>
<evidence type="ECO:0000313" key="4">
    <source>
        <dbReference type="Proteomes" id="UP000324897"/>
    </source>
</evidence>
<dbReference type="OrthoDB" id="688218at2759"/>
<dbReference type="SUPFAM" id="SSF81383">
    <property type="entry name" value="F-box domain"/>
    <property type="match status" value="1"/>
</dbReference>
<dbReference type="Pfam" id="PF12937">
    <property type="entry name" value="F-box-like"/>
    <property type="match status" value="1"/>
</dbReference>
<comment type="caution">
    <text evidence="3">The sequence shown here is derived from an EMBL/GenBank/DDBJ whole genome shotgun (WGS) entry which is preliminary data.</text>
</comment>